<evidence type="ECO:0000256" key="3">
    <source>
        <dbReference type="ARBA" id="ARBA00022519"/>
    </source>
</evidence>
<evidence type="ECO:0000313" key="12">
    <source>
        <dbReference type="EMBL" id="PQJ14592.1"/>
    </source>
</evidence>
<feature type="transmembrane region" description="Helical" evidence="11">
    <location>
        <begin position="64"/>
        <end position="83"/>
    </location>
</feature>
<comment type="caution">
    <text evidence="12">The sequence shown here is derived from an EMBL/GenBank/DDBJ whole genome shotgun (WGS) entry which is preliminary data.</text>
</comment>
<proteinExistence type="inferred from homology"/>
<evidence type="ECO:0000256" key="1">
    <source>
        <dbReference type="ARBA" id="ARBA00004651"/>
    </source>
</evidence>
<evidence type="ECO:0000256" key="8">
    <source>
        <dbReference type="ARBA" id="ARBA00023303"/>
    </source>
</evidence>
<keyword evidence="13" id="KW-1185">Reference proteome</keyword>
<dbReference type="Pfam" id="PF02537">
    <property type="entry name" value="CRCB"/>
    <property type="match status" value="1"/>
</dbReference>
<dbReference type="HAMAP" id="MF_00454">
    <property type="entry name" value="FluC"/>
    <property type="match status" value="1"/>
</dbReference>
<dbReference type="PANTHER" id="PTHR28259">
    <property type="entry name" value="FLUORIDE EXPORT PROTEIN 1-RELATED"/>
    <property type="match status" value="1"/>
</dbReference>
<evidence type="ECO:0000256" key="9">
    <source>
        <dbReference type="ARBA" id="ARBA00035120"/>
    </source>
</evidence>
<name>A0A2S7T3U2_9FLAO</name>
<keyword evidence="8 11" id="KW-0407">Ion channel</keyword>
<dbReference type="EMBL" id="MQVX01000001">
    <property type="protein sequence ID" value="PQJ14592.1"/>
    <property type="molecule type" value="Genomic_DNA"/>
</dbReference>
<dbReference type="GO" id="GO:0140114">
    <property type="term" value="P:cellular detoxification of fluoride"/>
    <property type="evidence" value="ECO:0007669"/>
    <property type="project" value="UniProtKB-UniRule"/>
</dbReference>
<keyword evidence="11" id="KW-0915">Sodium</keyword>
<protein>
    <recommendedName>
        <fullName evidence="11">Fluoride-specific ion channel FluC</fullName>
    </recommendedName>
</protein>
<keyword evidence="3" id="KW-0997">Cell inner membrane</keyword>
<keyword evidence="2 11" id="KW-1003">Cell membrane</keyword>
<evidence type="ECO:0000256" key="4">
    <source>
        <dbReference type="ARBA" id="ARBA00022692"/>
    </source>
</evidence>
<feature type="transmembrane region" description="Helical" evidence="11">
    <location>
        <begin position="95"/>
        <end position="119"/>
    </location>
</feature>
<dbReference type="NCBIfam" id="TIGR00494">
    <property type="entry name" value="crcB"/>
    <property type="match status" value="1"/>
</dbReference>
<comment type="similarity">
    <text evidence="9 11">Belongs to the fluoride channel Fluc/FEX (TC 1.A.43) family.</text>
</comment>
<evidence type="ECO:0000256" key="2">
    <source>
        <dbReference type="ARBA" id="ARBA00022475"/>
    </source>
</evidence>
<dbReference type="RefSeq" id="WP_105000227.1">
    <property type="nucleotide sequence ID" value="NZ_MQVX01000001.1"/>
</dbReference>
<dbReference type="PANTHER" id="PTHR28259:SF1">
    <property type="entry name" value="FLUORIDE EXPORT PROTEIN 1-RELATED"/>
    <property type="match status" value="1"/>
</dbReference>
<accession>A0A2S7T3U2</accession>
<gene>
    <name evidence="11" type="primary">fluC</name>
    <name evidence="11" type="synonym">crcB</name>
    <name evidence="12" type="ORF">BST99_01460</name>
</gene>
<comment type="function">
    <text evidence="11">Fluoride-specific ion channel. Important for reducing fluoride concentration in the cell, thus reducing its toxicity.</text>
</comment>
<feature type="binding site" evidence="11">
    <location>
        <position position="74"/>
    </location>
    <ligand>
        <name>Na(+)</name>
        <dbReference type="ChEBI" id="CHEBI:29101"/>
        <note>structural</note>
    </ligand>
</feature>
<evidence type="ECO:0000256" key="7">
    <source>
        <dbReference type="ARBA" id="ARBA00023136"/>
    </source>
</evidence>
<reference evidence="13" key="1">
    <citation type="submission" date="2016-11" db="EMBL/GenBank/DDBJ databases">
        <title>Trade-off between light-utilization and light-protection in marine flavobacteria.</title>
        <authorList>
            <person name="Kumagai Y."/>
            <person name="Yoshizawa S."/>
            <person name="Kogure K."/>
        </authorList>
    </citation>
    <scope>NUCLEOTIDE SEQUENCE [LARGE SCALE GENOMIC DNA]</scope>
    <source>
        <strain evidence="13">SG-18</strain>
    </source>
</reference>
<keyword evidence="4 11" id="KW-0812">Transmembrane</keyword>
<dbReference type="Proteomes" id="UP000239366">
    <property type="component" value="Unassembled WGS sequence"/>
</dbReference>
<dbReference type="AlphaFoldDB" id="A0A2S7T3U2"/>
<keyword evidence="11" id="KW-0479">Metal-binding</keyword>
<evidence type="ECO:0000256" key="10">
    <source>
        <dbReference type="ARBA" id="ARBA00035585"/>
    </source>
</evidence>
<evidence type="ECO:0000256" key="5">
    <source>
        <dbReference type="ARBA" id="ARBA00022989"/>
    </source>
</evidence>
<feature type="binding site" evidence="11">
    <location>
        <position position="77"/>
    </location>
    <ligand>
        <name>Na(+)</name>
        <dbReference type="ChEBI" id="CHEBI:29101"/>
        <note>structural</note>
    </ligand>
</feature>
<comment type="activity regulation">
    <text evidence="11">Na(+) is not transported, but it plays an essential structural role and its presence is essential for fluoride channel function.</text>
</comment>
<evidence type="ECO:0000256" key="11">
    <source>
        <dbReference type="HAMAP-Rule" id="MF_00454"/>
    </source>
</evidence>
<dbReference type="GO" id="GO:0062054">
    <property type="term" value="F:fluoride channel activity"/>
    <property type="evidence" value="ECO:0007669"/>
    <property type="project" value="UniProtKB-UniRule"/>
</dbReference>
<comment type="catalytic activity">
    <reaction evidence="10">
        <text>fluoride(in) = fluoride(out)</text>
        <dbReference type="Rhea" id="RHEA:76159"/>
        <dbReference type="ChEBI" id="CHEBI:17051"/>
    </reaction>
    <physiologicalReaction direction="left-to-right" evidence="10">
        <dbReference type="Rhea" id="RHEA:76160"/>
    </physiologicalReaction>
</comment>
<evidence type="ECO:0000256" key="6">
    <source>
        <dbReference type="ARBA" id="ARBA00023065"/>
    </source>
</evidence>
<dbReference type="GO" id="GO:0046872">
    <property type="term" value="F:metal ion binding"/>
    <property type="evidence" value="ECO:0007669"/>
    <property type="project" value="UniProtKB-KW"/>
</dbReference>
<feature type="transmembrane region" description="Helical" evidence="11">
    <location>
        <begin position="32"/>
        <end position="52"/>
    </location>
</feature>
<keyword evidence="5 11" id="KW-1133">Transmembrane helix</keyword>
<keyword evidence="6 11" id="KW-0406">Ion transport</keyword>
<sequence>MKQALLVFVGGGLGSLLRFLLSKHLNTLSTSFFWGTFSVNILGCLILGLLTGYSLRNSNFPPEYSLLFATGFCGGFTTFSTFVLEKHQLLREGAWLPFLAYLGLSIATGYLFLWLGFALSNR</sequence>
<organism evidence="12 13">
    <name type="scientific">Aureicoccus marinus</name>
    <dbReference type="NCBI Taxonomy" id="754435"/>
    <lineage>
        <taxon>Bacteria</taxon>
        <taxon>Pseudomonadati</taxon>
        <taxon>Bacteroidota</taxon>
        <taxon>Flavobacteriia</taxon>
        <taxon>Flavobacteriales</taxon>
        <taxon>Flavobacteriaceae</taxon>
        <taxon>Aureicoccus</taxon>
    </lineage>
</organism>
<dbReference type="GO" id="GO:0005886">
    <property type="term" value="C:plasma membrane"/>
    <property type="evidence" value="ECO:0007669"/>
    <property type="project" value="UniProtKB-SubCell"/>
</dbReference>
<keyword evidence="7 11" id="KW-0472">Membrane</keyword>
<evidence type="ECO:0000313" key="13">
    <source>
        <dbReference type="Proteomes" id="UP000239366"/>
    </source>
</evidence>
<comment type="subcellular location">
    <subcellularLocation>
        <location evidence="1 11">Cell membrane</location>
        <topology evidence="1 11">Multi-pass membrane protein</topology>
    </subcellularLocation>
</comment>
<dbReference type="InterPro" id="IPR003691">
    <property type="entry name" value="FluC"/>
</dbReference>
<keyword evidence="11" id="KW-0813">Transport</keyword>